<dbReference type="InterPro" id="IPR051266">
    <property type="entry name" value="CLCR"/>
</dbReference>
<dbReference type="OrthoDB" id="9805121at2"/>
<gene>
    <name evidence="3" type="ORF">EU557_21655</name>
</gene>
<dbReference type="SMART" id="SM00327">
    <property type="entry name" value="VWA"/>
    <property type="match status" value="1"/>
</dbReference>
<comment type="caution">
    <text evidence="3">The sequence shown here is derived from an EMBL/GenBank/DDBJ whole genome shotgun (WGS) entry which is preliminary data.</text>
</comment>
<reference evidence="3 4" key="1">
    <citation type="submission" date="2019-04" db="EMBL/GenBank/DDBJ databases">
        <authorList>
            <person name="Feng G."/>
            <person name="Zhang J."/>
            <person name="Zhu H."/>
        </authorList>
    </citation>
    <scope>NUCLEOTIDE SEQUENCE [LARGE SCALE GENOMIC DNA]</scope>
    <source>
        <strain evidence="3 4">JCM 19491</strain>
    </source>
</reference>
<dbReference type="PROSITE" id="PS50234">
    <property type="entry name" value="VWFA"/>
    <property type="match status" value="1"/>
</dbReference>
<keyword evidence="1" id="KW-0732">Signal</keyword>
<keyword evidence="4" id="KW-1185">Reference proteome</keyword>
<proteinExistence type="predicted"/>
<dbReference type="InterPro" id="IPR002035">
    <property type="entry name" value="VWF_A"/>
</dbReference>
<sequence length="639" mass="68588">MKYLLYCALAAALLPSAPALAQPTPTPAAASAASYTVQGRVTDRSTGQGLPGVTVLVKGTTIGVSTNHDGTYSIQVPKHSKLLIFSSIGFIQREVKLTGQTTINVWLAADSQQLSEVVVTGLSGKAAGISIRGSRSLKRKYEQVADKTAYGYGYPAQPEPGAGESYATIAENGFRNATKEPLSTFSIDVDAASYSNVRRFLQQGQLPPADAVRTEELINYFQYSYPQPAPTTPEPFRVITEQAQCPWNPEHQLVQVALQGRKVPTEKLPPANLVFLIDVSGSMQGDDRLGLVQQALRLLTKELRPQDKVAMVVYAGAAGTVLPPTAGSSRADILAAIGRLTAGGSTAGGAGLRLAYQVARQNFNKEGNNRVILCTDGDFNVGEQSDAAMERLITEERESGVFLTVLGVGQGNYQDKKMELLADKGNGNYAYLDNLDEARRVLVQQFGGTLFTIAKDVKLQVEFNPARVREYRLVGYENRLLAAEDFNNDRKDAGEMGSGHTVTALYEVVPVGARASVDPLKYQPTATAPSAPATAELLTVKLRYKQPQGSSSKLLESPLTGAARPLAEASENLRFAAAVAQFGMLLRQSDYRGSATWEATAALAKGAKTFDPDGYRAELVRLIKLAEGLRPTPAEIGVR</sequence>
<evidence type="ECO:0000313" key="4">
    <source>
        <dbReference type="Proteomes" id="UP000298284"/>
    </source>
</evidence>
<organism evidence="3 4">
    <name type="scientific">Hymenobacter wooponensis</name>
    <dbReference type="NCBI Taxonomy" id="1525360"/>
    <lineage>
        <taxon>Bacteria</taxon>
        <taxon>Pseudomonadati</taxon>
        <taxon>Bacteroidota</taxon>
        <taxon>Cytophagia</taxon>
        <taxon>Cytophagales</taxon>
        <taxon>Hymenobacteraceae</taxon>
        <taxon>Hymenobacter</taxon>
    </lineage>
</organism>
<protein>
    <submittedName>
        <fullName evidence="3">DUF3520 domain-containing protein</fullName>
    </submittedName>
</protein>
<dbReference type="InterPro" id="IPR036465">
    <property type="entry name" value="vWFA_dom_sf"/>
</dbReference>
<name>A0A4Z0MEE1_9BACT</name>
<dbReference type="PANTHER" id="PTHR10579:SF43">
    <property type="entry name" value="ZINC FINGER (C3HC4-TYPE RING FINGER) FAMILY PROTEIN"/>
    <property type="match status" value="1"/>
</dbReference>
<evidence type="ECO:0000313" key="3">
    <source>
        <dbReference type="EMBL" id="TGD77901.1"/>
    </source>
</evidence>
<accession>A0A4Z0MEE1</accession>
<dbReference type="Proteomes" id="UP000298284">
    <property type="component" value="Unassembled WGS sequence"/>
</dbReference>
<evidence type="ECO:0000256" key="1">
    <source>
        <dbReference type="SAM" id="SignalP"/>
    </source>
</evidence>
<dbReference type="AlphaFoldDB" id="A0A4Z0MEE1"/>
<dbReference type="EMBL" id="SRKZ01000007">
    <property type="protein sequence ID" value="TGD77901.1"/>
    <property type="molecule type" value="Genomic_DNA"/>
</dbReference>
<feature type="domain" description="VWFA" evidence="2">
    <location>
        <begin position="272"/>
        <end position="446"/>
    </location>
</feature>
<dbReference type="CDD" id="cd01465">
    <property type="entry name" value="vWA_subgroup"/>
    <property type="match status" value="1"/>
</dbReference>
<dbReference type="RefSeq" id="WP_135532574.1">
    <property type="nucleotide sequence ID" value="NZ_SRKZ01000007.1"/>
</dbReference>
<dbReference type="Gene3D" id="3.40.50.410">
    <property type="entry name" value="von Willebrand factor, type A domain"/>
    <property type="match status" value="1"/>
</dbReference>
<dbReference type="Gene3D" id="2.60.40.1120">
    <property type="entry name" value="Carboxypeptidase-like, regulatory domain"/>
    <property type="match status" value="1"/>
</dbReference>
<dbReference type="SUPFAM" id="SSF53300">
    <property type="entry name" value="vWA-like"/>
    <property type="match status" value="1"/>
</dbReference>
<dbReference type="InterPro" id="IPR008969">
    <property type="entry name" value="CarboxyPept-like_regulatory"/>
</dbReference>
<dbReference type="SUPFAM" id="SSF49464">
    <property type="entry name" value="Carboxypeptidase regulatory domain-like"/>
    <property type="match status" value="1"/>
</dbReference>
<dbReference type="PANTHER" id="PTHR10579">
    <property type="entry name" value="CALCIUM-ACTIVATED CHLORIDE CHANNEL REGULATOR"/>
    <property type="match status" value="1"/>
</dbReference>
<feature type="chain" id="PRO_5021226859" evidence="1">
    <location>
        <begin position="22"/>
        <end position="639"/>
    </location>
</feature>
<evidence type="ECO:0000259" key="2">
    <source>
        <dbReference type="PROSITE" id="PS50234"/>
    </source>
</evidence>
<dbReference type="Pfam" id="PF13715">
    <property type="entry name" value="CarbopepD_reg_2"/>
    <property type="match status" value="1"/>
</dbReference>
<dbReference type="InterPro" id="IPR022156">
    <property type="entry name" value="Uncharacterised_YfbK_N"/>
</dbReference>
<dbReference type="InterPro" id="IPR021908">
    <property type="entry name" value="YfbK_C"/>
</dbReference>
<dbReference type="Pfam" id="PF00092">
    <property type="entry name" value="VWA"/>
    <property type="match status" value="1"/>
</dbReference>
<dbReference type="Pfam" id="PF12034">
    <property type="entry name" value="YfbK_C"/>
    <property type="match status" value="1"/>
</dbReference>
<dbReference type="Pfam" id="PF12450">
    <property type="entry name" value="vWF_A"/>
    <property type="match status" value="1"/>
</dbReference>
<feature type="signal peptide" evidence="1">
    <location>
        <begin position="1"/>
        <end position="21"/>
    </location>
</feature>